<proteinExistence type="predicted"/>
<protein>
    <submittedName>
        <fullName evidence="2">Uncharacterized protein</fullName>
    </submittedName>
</protein>
<dbReference type="Proteomes" id="UP000567885">
    <property type="component" value="Unassembled WGS sequence"/>
</dbReference>
<dbReference type="AlphaFoldDB" id="A0A8H5TWJ3"/>
<feature type="region of interest" description="Disordered" evidence="1">
    <location>
        <begin position="280"/>
        <end position="318"/>
    </location>
</feature>
<keyword evidence="3" id="KW-1185">Reference proteome</keyword>
<feature type="compositionally biased region" description="Basic and acidic residues" evidence="1">
    <location>
        <begin position="79"/>
        <end position="88"/>
    </location>
</feature>
<name>A0A8H5TWJ3_FUSHE</name>
<dbReference type="OrthoDB" id="5371510at2759"/>
<organism evidence="2 3">
    <name type="scientific">Fusarium heterosporum</name>
    <dbReference type="NCBI Taxonomy" id="42747"/>
    <lineage>
        <taxon>Eukaryota</taxon>
        <taxon>Fungi</taxon>
        <taxon>Dikarya</taxon>
        <taxon>Ascomycota</taxon>
        <taxon>Pezizomycotina</taxon>
        <taxon>Sordariomycetes</taxon>
        <taxon>Hypocreomycetidae</taxon>
        <taxon>Hypocreales</taxon>
        <taxon>Nectriaceae</taxon>
        <taxon>Fusarium</taxon>
        <taxon>Fusarium heterosporum species complex</taxon>
    </lineage>
</organism>
<reference evidence="2 3" key="1">
    <citation type="submission" date="2020-05" db="EMBL/GenBank/DDBJ databases">
        <title>Identification and distribution of gene clusters putatively required for synthesis of sphingolipid metabolism inhibitors in phylogenetically diverse species of the filamentous fungus Fusarium.</title>
        <authorList>
            <person name="Kim H.-S."/>
            <person name="Busman M."/>
            <person name="Brown D.W."/>
            <person name="Divon H."/>
            <person name="Uhlig S."/>
            <person name="Proctor R.H."/>
        </authorList>
    </citation>
    <scope>NUCLEOTIDE SEQUENCE [LARGE SCALE GENOMIC DNA]</scope>
    <source>
        <strain evidence="2 3">NRRL 20693</strain>
    </source>
</reference>
<feature type="compositionally biased region" description="Polar residues" evidence="1">
    <location>
        <begin position="49"/>
        <end position="77"/>
    </location>
</feature>
<evidence type="ECO:0000313" key="3">
    <source>
        <dbReference type="Proteomes" id="UP000567885"/>
    </source>
</evidence>
<comment type="caution">
    <text evidence="2">The sequence shown here is derived from an EMBL/GenBank/DDBJ whole genome shotgun (WGS) entry which is preliminary data.</text>
</comment>
<sequence>MDRPGEWPSEHAPVPNHWDDHLSDSSSDNGGVVFDLPIGNAPFYENLEYQDQTPSLTQTQVREQHQDQQQNVSTSTVPLDRDGDRNQNEGEDDTAPGELLPKPQPLSSWTGSAFNKPTTFYGTSVARLMPQEEIEQTRNFELYRLHAVRFELNQGDTLVFVDYPAYNNIIHTDCNGVIYKSQEFRVHSSKLLEIGSSKFTEMLSPTYQFRVQRRRKMVNKLPEGIKYLLDLTPPSEGDELVFQMTELSLTPAIIKWWSSYMMHGVDPLLVTGHDDICSCSRQPKSPTTEEKEDNGPGPIRTDTEATGHVNYDSNGKKLPNLPLSSERALQMKATNDNEVYVTPPYRNIQDYCPIRHRNGIVRLLMLIEGKGIILDSAHRLWTMVKLSVIFDCASVIRDRATQWIMHGQNTTFIEVLPEESLQIAFSLKIPIVAEGSFRILVNELALKLADKESHKEPSQTTIFGRKEGYLPDELSNLVQHAAQALVDRVSEINATMRNVGLYDFWDIDEWDKLRRIEQLLEQEDTHLSREALAKVRLLIDALVYEVTQTWDEVMTSPPEYNHFTYSSIDEDRLSYVEPKDFEKATIIMRDFNPIQMLLCAVPYNDVGIILDSRRWHSVGVKCKLAGYRDKKYTVLVREASIAVYEYLACHPKLAGNPYWRNILRDRPFPLMGAMAVAYKPIVSLNAIELGVKKEMAHITLSWSRNMIEPPPHKSRHLLLTLGENELKYLPLWCGGCDDGTGGVFEEPIPETSMGANGPGPGYHTGHTLPSAPSSVSGSIIEDMDALRVWGSTTGASINVHDSISTVYRPDQVITPDRSIASDSFTVGGSEFSNARYAVPADHQAMGEAVNMVVETIDSEPASSTTTEGWNTPNDDSDDDVYMWNADSDSDDSTATIS</sequence>
<evidence type="ECO:0000313" key="2">
    <source>
        <dbReference type="EMBL" id="KAF5676454.1"/>
    </source>
</evidence>
<gene>
    <name evidence="2" type="ORF">FHETE_2163</name>
</gene>
<evidence type="ECO:0000256" key="1">
    <source>
        <dbReference type="SAM" id="MobiDB-lite"/>
    </source>
</evidence>
<dbReference type="EMBL" id="JAAGWQ010000033">
    <property type="protein sequence ID" value="KAF5676454.1"/>
    <property type="molecule type" value="Genomic_DNA"/>
</dbReference>
<feature type="region of interest" description="Disordered" evidence="1">
    <location>
        <begin position="1"/>
        <end position="113"/>
    </location>
</feature>
<feature type="region of interest" description="Disordered" evidence="1">
    <location>
        <begin position="858"/>
        <end position="897"/>
    </location>
</feature>
<feature type="compositionally biased region" description="Polar residues" evidence="1">
    <location>
        <begin position="860"/>
        <end position="873"/>
    </location>
</feature>
<accession>A0A8H5TWJ3</accession>